<protein>
    <recommendedName>
        <fullName evidence="1">F-box domain-containing protein</fullName>
    </recommendedName>
</protein>
<dbReference type="AlphaFoldDB" id="A0A2G5TQU6"/>
<dbReference type="InterPro" id="IPR002900">
    <property type="entry name" value="DUF38/FTH_CAE_spp"/>
</dbReference>
<dbReference type="PANTHER" id="PTHR23015:SF4">
    <property type="entry name" value="DUF38 DOMAIN-CONTAINING PROTEIN-RELATED"/>
    <property type="match status" value="1"/>
</dbReference>
<dbReference type="CDD" id="cd22150">
    <property type="entry name" value="F-box_CeFBXA-like"/>
    <property type="match status" value="1"/>
</dbReference>
<evidence type="ECO:0000313" key="3">
    <source>
        <dbReference type="Proteomes" id="UP000230233"/>
    </source>
</evidence>
<dbReference type="PANTHER" id="PTHR23015">
    <property type="entry name" value="UNCHARACTERIZED C.ELEGANS PROTEIN"/>
    <property type="match status" value="1"/>
</dbReference>
<accession>A0A2G5TQU6</accession>
<proteinExistence type="predicted"/>
<name>A0A2G5TQU6_9PELO</name>
<keyword evidence="3" id="KW-1185">Reference proteome</keyword>
<dbReference type="SMART" id="SM00256">
    <property type="entry name" value="FBOX"/>
    <property type="match status" value="1"/>
</dbReference>
<reference evidence="3" key="1">
    <citation type="submission" date="2017-10" db="EMBL/GenBank/DDBJ databases">
        <title>Rapid genome shrinkage in a self-fertile nematode reveals novel sperm competition proteins.</title>
        <authorList>
            <person name="Yin D."/>
            <person name="Schwarz E.M."/>
            <person name="Thomas C.G."/>
            <person name="Felde R.L."/>
            <person name="Korf I.F."/>
            <person name="Cutter A.D."/>
            <person name="Schartner C.M."/>
            <person name="Ralston E.J."/>
            <person name="Meyer B.J."/>
            <person name="Haag E.S."/>
        </authorList>
    </citation>
    <scope>NUCLEOTIDE SEQUENCE [LARGE SCALE GENOMIC DNA]</scope>
    <source>
        <strain evidence="3">JU1422</strain>
    </source>
</reference>
<gene>
    <name evidence="2" type="primary">Cnig_chr_V.g21137</name>
    <name evidence="2" type="ORF">B9Z55_021137</name>
</gene>
<dbReference type="PROSITE" id="PS50181">
    <property type="entry name" value="FBOX"/>
    <property type="match status" value="1"/>
</dbReference>
<dbReference type="EMBL" id="PDUG01000005">
    <property type="protein sequence ID" value="PIC29613.1"/>
    <property type="molecule type" value="Genomic_DNA"/>
</dbReference>
<dbReference type="InterPro" id="IPR036047">
    <property type="entry name" value="F-box-like_dom_sf"/>
</dbReference>
<evidence type="ECO:0000259" key="1">
    <source>
        <dbReference type="PROSITE" id="PS50181"/>
    </source>
</evidence>
<comment type="caution">
    <text evidence="2">The sequence shown here is derived from an EMBL/GenBank/DDBJ whole genome shotgun (WGS) entry which is preliminary data.</text>
</comment>
<feature type="domain" description="F-box" evidence="1">
    <location>
        <begin position="71"/>
        <end position="118"/>
    </location>
</feature>
<dbReference type="Pfam" id="PF00646">
    <property type="entry name" value="F-box"/>
    <property type="match status" value="1"/>
</dbReference>
<organism evidence="2 3">
    <name type="scientific">Caenorhabditis nigoni</name>
    <dbReference type="NCBI Taxonomy" id="1611254"/>
    <lineage>
        <taxon>Eukaryota</taxon>
        <taxon>Metazoa</taxon>
        <taxon>Ecdysozoa</taxon>
        <taxon>Nematoda</taxon>
        <taxon>Chromadorea</taxon>
        <taxon>Rhabditida</taxon>
        <taxon>Rhabditina</taxon>
        <taxon>Rhabditomorpha</taxon>
        <taxon>Rhabditoidea</taxon>
        <taxon>Rhabditidae</taxon>
        <taxon>Peloderinae</taxon>
        <taxon>Caenorhabditis</taxon>
    </lineage>
</organism>
<dbReference type="InterPro" id="IPR001810">
    <property type="entry name" value="F-box_dom"/>
</dbReference>
<dbReference type="GO" id="GO:0045087">
    <property type="term" value="P:innate immune response"/>
    <property type="evidence" value="ECO:0007669"/>
    <property type="project" value="TreeGrafter"/>
</dbReference>
<dbReference type="Pfam" id="PF01827">
    <property type="entry name" value="FTH"/>
    <property type="match status" value="1"/>
</dbReference>
<dbReference type="SUPFAM" id="SSF81383">
    <property type="entry name" value="F-box domain"/>
    <property type="match status" value="1"/>
</dbReference>
<sequence length="372" mass="43267">MPCKLPESAYSDFATIQNFILYDVLQGIPPVQGYHKLYEILQKELDYPKYEYMYYQYYNGNPKPDLARSISKSFSDLPMELLDGILSNLSAKERFRSRAVSRNFRDVIDQHKPNFKSLKLLFELNDIILKIDDLDLKFPEDSYEESLKMLENTLKSSRHVEILELKLYTLQGSTLVLKMLRNAFEGLLKVGKAEISAENTDEVLEILGFFEPGVLKEIVLVDAKIRTELESRDGKVENLFEMEQFQMAEDVDCLHFAVFDSELLKKFLHLKFFSVEVNVLTKDDALRLKNAFLELSGPRRWHVILKDDFDMQEYGEHLGTEEEPGDILKQLIEFESIYINEDIPNSEEKMQLQIYPEGITLLRNKPDDSSDA</sequence>
<dbReference type="Proteomes" id="UP000230233">
    <property type="component" value="Chromosome V"/>
</dbReference>
<evidence type="ECO:0000313" key="2">
    <source>
        <dbReference type="EMBL" id="PIC29613.1"/>
    </source>
</evidence>
<dbReference type="InterPro" id="IPR040161">
    <property type="entry name" value="FB224"/>
</dbReference>
<dbReference type="OrthoDB" id="3626166at2759"/>